<dbReference type="AlphaFoldDB" id="A0A6A6RAP3"/>
<evidence type="ECO:0000313" key="2">
    <source>
        <dbReference type="EMBL" id="KAF2500557.1"/>
    </source>
</evidence>
<dbReference type="EMBL" id="MU004183">
    <property type="protein sequence ID" value="KAF2500557.1"/>
    <property type="molecule type" value="Genomic_DNA"/>
</dbReference>
<organism evidence="2 3">
    <name type="scientific">Lophium mytilinum</name>
    <dbReference type="NCBI Taxonomy" id="390894"/>
    <lineage>
        <taxon>Eukaryota</taxon>
        <taxon>Fungi</taxon>
        <taxon>Dikarya</taxon>
        <taxon>Ascomycota</taxon>
        <taxon>Pezizomycotina</taxon>
        <taxon>Dothideomycetes</taxon>
        <taxon>Pleosporomycetidae</taxon>
        <taxon>Mytilinidiales</taxon>
        <taxon>Mytilinidiaceae</taxon>
        <taxon>Lophium</taxon>
    </lineage>
</organism>
<dbReference type="Proteomes" id="UP000799750">
    <property type="component" value="Unassembled WGS sequence"/>
</dbReference>
<dbReference type="InterPro" id="IPR016181">
    <property type="entry name" value="Acyl_CoA_acyltransferase"/>
</dbReference>
<name>A0A6A6RAP3_9PEZI</name>
<dbReference type="OrthoDB" id="41532at2759"/>
<dbReference type="Gene3D" id="3.40.630.30">
    <property type="match status" value="1"/>
</dbReference>
<accession>A0A6A6RAP3</accession>
<dbReference type="SUPFAM" id="SSF55729">
    <property type="entry name" value="Acyl-CoA N-acyltransferases (Nat)"/>
    <property type="match status" value="1"/>
</dbReference>
<keyword evidence="3" id="KW-1185">Reference proteome</keyword>
<dbReference type="InterPro" id="IPR052777">
    <property type="entry name" value="Acetyltransferase_Enz"/>
</dbReference>
<reference evidence="2" key="1">
    <citation type="journal article" date="2020" name="Stud. Mycol.">
        <title>101 Dothideomycetes genomes: a test case for predicting lifestyles and emergence of pathogens.</title>
        <authorList>
            <person name="Haridas S."/>
            <person name="Albert R."/>
            <person name="Binder M."/>
            <person name="Bloem J."/>
            <person name="Labutti K."/>
            <person name="Salamov A."/>
            <person name="Andreopoulos B."/>
            <person name="Baker S."/>
            <person name="Barry K."/>
            <person name="Bills G."/>
            <person name="Bluhm B."/>
            <person name="Cannon C."/>
            <person name="Castanera R."/>
            <person name="Culley D."/>
            <person name="Daum C."/>
            <person name="Ezra D."/>
            <person name="Gonzalez J."/>
            <person name="Henrissat B."/>
            <person name="Kuo A."/>
            <person name="Liang C."/>
            <person name="Lipzen A."/>
            <person name="Lutzoni F."/>
            <person name="Magnuson J."/>
            <person name="Mondo S."/>
            <person name="Nolan M."/>
            <person name="Ohm R."/>
            <person name="Pangilinan J."/>
            <person name="Park H.-J."/>
            <person name="Ramirez L."/>
            <person name="Alfaro M."/>
            <person name="Sun H."/>
            <person name="Tritt A."/>
            <person name="Yoshinaga Y."/>
            <person name="Zwiers L.-H."/>
            <person name="Turgeon B."/>
            <person name="Goodwin S."/>
            <person name="Spatafora J."/>
            <person name="Crous P."/>
            <person name="Grigoriev I."/>
        </authorList>
    </citation>
    <scope>NUCLEOTIDE SEQUENCE</scope>
    <source>
        <strain evidence="2">CBS 269.34</strain>
    </source>
</reference>
<protein>
    <submittedName>
        <fullName evidence="2">Carbonic anhydrase</fullName>
    </submittedName>
</protein>
<dbReference type="PROSITE" id="PS51186">
    <property type="entry name" value="GNAT"/>
    <property type="match status" value="1"/>
</dbReference>
<dbReference type="CDD" id="cd04301">
    <property type="entry name" value="NAT_SF"/>
    <property type="match status" value="1"/>
</dbReference>
<evidence type="ECO:0000313" key="3">
    <source>
        <dbReference type="Proteomes" id="UP000799750"/>
    </source>
</evidence>
<dbReference type="Pfam" id="PF00583">
    <property type="entry name" value="Acetyltransf_1"/>
    <property type="match status" value="1"/>
</dbReference>
<dbReference type="InterPro" id="IPR000182">
    <property type="entry name" value="GNAT_dom"/>
</dbReference>
<sequence length="169" mass="18107">MSKDSITISPVRTSADLAATIQLFNDYVAWLDIDLAFQDFAAEIANMPGKYAGPTGELLLARDTAGVAVGCVAIRPLSAGCCEVKRLWVAPEGRGLGVGRALVVAVIEAARDRGYGEMRLDTLPKMGAAIGLYESLGFERCERYYETPIEGTVFLRMALGKRGDDGKDG</sequence>
<dbReference type="PANTHER" id="PTHR43305:SF1">
    <property type="entry name" value="FAMILY N-ACETYLTRANSFERASE, PUTATIVE (AFU_ORTHOLOGUE AFUA_2G01380)-RELATED"/>
    <property type="match status" value="1"/>
</dbReference>
<dbReference type="PANTHER" id="PTHR43305">
    <property type="entry name" value="FAMILY N-ACETYLTRANSFERASE, PUTATIVE (AFU_ORTHOLOGUE AFUA_2G01380)-RELATED"/>
    <property type="match status" value="1"/>
</dbReference>
<proteinExistence type="predicted"/>
<dbReference type="GO" id="GO:0016747">
    <property type="term" value="F:acyltransferase activity, transferring groups other than amino-acyl groups"/>
    <property type="evidence" value="ECO:0007669"/>
    <property type="project" value="InterPro"/>
</dbReference>
<gene>
    <name evidence="2" type="ORF">BU16DRAFT_502437</name>
</gene>
<feature type="domain" description="N-acetyltransferase" evidence="1">
    <location>
        <begin position="6"/>
        <end position="162"/>
    </location>
</feature>
<evidence type="ECO:0000259" key="1">
    <source>
        <dbReference type="PROSITE" id="PS51186"/>
    </source>
</evidence>